<evidence type="ECO:0000259" key="10">
    <source>
        <dbReference type="PROSITE" id="PS51843"/>
    </source>
</evidence>
<feature type="domain" description="NR LBD" evidence="10">
    <location>
        <begin position="522"/>
        <end position="753"/>
    </location>
</feature>
<feature type="region of interest" description="Disordered" evidence="8">
    <location>
        <begin position="412"/>
        <end position="460"/>
    </location>
</feature>
<dbReference type="Proteomes" id="UP000728032">
    <property type="component" value="Unassembled WGS sequence"/>
</dbReference>
<dbReference type="PANTHER" id="PTHR24082">
    <property type="entry name" value="NUCLEAR HORMONE RECEPTOR"/>
    <property type="match status" value="1"/>
</dbReference>
<sequence length="761" mass="87641">EVRRIKIETKRQKRKYNDDSNSYIDSSSNLSPEQSNSGHNYAHKDINSINTNTCSPPDVKNTITNDDSGNGSNISNLHGMEVEVLSPHISHISTDDNNTDAVVSDNLSVVPVGRSITDSDTNSRGMEVEVFEPKSSEDDINNLIKFDDWPVVPIGRPITDYNNGFNEKEYNSLNELLAATSHLQRNFIPFVTSEPTVSEECARILFTKCEKDIPKLVKMCKSLRGFNTVCDSDQISLLKLGGLEMILLRSIITYDSLTDSWIVFEDNTKSARVSLKLWRWTKPEPGISNHGFYHMHHKYISNMMDIWDGDPLTLDLLTLILLFNPNRPNLTHRDTVKLQRQMYIHLLQRYLHLKYRSECEAKLRLMRLMSSFEDIHELGICHANAFMDWILNDEEREVRRIKIETKRQKRKYNDDSNSYIDSSSDSSPEPSNSGHNYAHKDINNIDTNTCSPPDVEKTTNFDVFNESDSRGMEVLSPHINDISDDDISDLIEFDNWPVVPVGRPITDYNNNFNENEFSRLNELLAATSHLQRNFIPFVTSEPTEFYDCVHTILNKCEKDIPNMVKMCKSLRGFNTVCDSDQISLLKLGGLEMIMLRSIVTYDGLTDSWIVYEDDNKSSRVSLNMWIKDPDPTISVGLYEEHKKYITNMMDLWDGDPLILDLLSAILLFNPNRPNLAHKETVKLQRHIYMHLLQRYLQLKYRSECEAKTRLMRLMSNFADIQRLSVRHANSFMIKQAPQADPPLPLLKEICDTKPSYELMVL</sequence>
<feature type="compositionally biased region" description="Low complexity" evidence="8">
    <location>
        <begin position="415"/>
        <end position="433"/>
    </location>
</feature>
<dbReference type="Pfam" id="PF00104">
    <property type="entry name" value="Hormone_recep"/>
    <property type="match status" value="1"/>
</dbReference>
<dbReference type="PANTHER" id="PTHR24082:SF283">
    <property type="entry name" value="NUCLEAR HORMONE RECEPTOR HR96"/>
    <property type="match status" value="1"/>
</dbReference>
<dbReference type="GO" id="GO:0005576">
    <property type="term" value="C:extracellular region"/>
    <property type="evidence" value="ECO:0007669"/>
    <property type="project" value="InterPro"/>
</dbReference>
<evidence type="ECO:0000256" key="6">
    <source>
        <dbReference type="ARBA" id="ARBA00023163"/>
    </source>
</evidence>
<evidence type="ECO:0000256" key="8">
    <source>
        <dbReference type="SAM" id="MobiDB-lite"/>
    </source>
</evidence>
<protein>
    <recommendedName>
        <fullName evidence="13">NR LBD domain-containing protein</fullName>
    </recommendedName>
</protein>
<evidence type="ECO:0000256" key="3">
    <source>
        <dbReference type="ARBA" id="ARBA00022833"/>
    </source>
</evidence>
<dbReference type="InterPro" id="IPR035500">
    <property type="entry name" value="NHR-like_dom_sf"/>
</dbReference>
<feature type="compositionally biased region" description="Low complexity" evidence="8">
    <location>
        <begin position="19"/>
        <end position="37"/>
    </location>
</feature>
<keyword evidence="3" id="KW-0862">Zinc</keyword>
<dbReference type="PROSITE" id="PS51843">
    <property type="entry name" value="NR_LBD"/>
    <property type="match status" value="2"/>
</dbReference>
<evidence type="ECO:0008006" key="13">
    <source>
        <dbReference type="Google" id="ProtNLM"/>
    </source>
</evidence>
<name>A0A7R9QAP7_9ACAR</name>
<dbReference type="Gene3D" id="1.10.565.10">
    <property type="entry name" value="Retinoid X Receptor"/>
    <property type="match status" value="2"/>
</dbReference>
<reference evidence="11" key="1">
    <citation type="submission" date="2020-11" db="EMBL/GenBank/DDBJ databases">
        <authorList>
            <person name="Tran Van P."/>
        </authorList>
    </citation>
    <scope>NUCLEOTIDE SEQUENCE</scope>
</reference>
<feature type="domain" description="Gla" evidence="9">
    <location>
        <begin position="728"/>
        <end position="761"/>
    </location>
</feature>
<accession>A0A7R9QAP7</accession>
<feature type="domain" description="NR LBD" evidence="10">
    <location>
        <begin position="175"/>
        <end position="408"/>
    </location>
</feature>
<dbReference type="InterPro" id="IPR000294">
    <property type="entry name" value="GLA_domain"/>
</dbReference>
<keyword evidence="5" id="KW-0238">DNA-binding</keyword>
<dbReference type="GO" id="GO:0045944">
    <property type="term" value="P:positive regulation of transcription by RNA polymerase II"/>
    <property type="evidence" value="ECO:0007669"/>
    <property type="project" value="TreeGrafter"/>
</dbReference>
<evidence type="ECO:0000256" key="5">
    <source>
        <dbReference type="ARBA" id="ARBA00023125"/>
    </source>
</evidence>
<proteinExistence type="predicted"/>
<evidence type="ECO:0000256" key="2">
    <source>
        <dbReference type="ARBA" id="ARBA00022771"/>
    </source>
</evidence>
<feature type="non-terminal residue" evidence="11">
    <location>
        <position position="1"/>
    </location>
</feature>
<keyword evidence="1" id="KW-0479">Metal-binding</keyword>
<dbReference type="GO" id="GO:0004879">
    <property type="term" value="F:nuclear receptor activity"/>
    <property type="evidence" value="ECO:0007669"/>
    <property type="project" value="TreeGrafter"/>
</dbReference>
<evidence type="ECO:0000313" key="12">
    <source>
        <dbReference type="Proteomes" id="UP000728032"/>
    </source>
</evidence>
<keyword evidence="12" id="KW-1185">Reference proteome</keyword>
<keyword evidence="2" id="KW-0863">Zinc-finger</keyword>
<dbReference type="AlphaFoldDB" id="A0A7R9QAP7"/>
<dbReference type="GO" id="GO:0030154">
    <property type="term" value="P:cell differentiation"/>
    <property type="evidence" value="ECO:0007669"/>
    <property type="project" value="TreeGrafter"/>
</dbReference>
<keyword evidence="7" id="KW-0675">Receptor</keyword>
<dbReference type="OrthoDB" id="6352325at2759"/>
<dbReference type="SUPFAM" id="SSF48508">
    <property type="entry name" value="Nuclear receptor ligand-binding domain"/>
    <property type="match status" value="2"/>
</dbReference>
<evidence type="ECO:0000313" key="11">
    <source>
        <dbReference type="EMBL" id="CAD7638538.1"/>
    </source>
</evidence>
<dbReference type="GO" id="GO:0000978">
    <property type="term" value="F:RNA polymerase II cis-regulatory region sequence-specific DNA binding"/>
    <property type="evidence" value="ECO:0007669"/>
    <property type="project" value="TreeGrafter"/>
</dbReference>
<organism evidence="11">
    <name type="scientific">Oppiella nova</name>
    <dbReference type="NCBI Taxonomy" id="334625"/>
    <lineage>
        <taxon>Eukaryota</taxon>
        <taxon>Metazoa</taxon>
        <taxon>Ecdysozoa</taxon>
        <taxon>Arthropoda</taxon>
        <taxon>Chelicerata</taxon>
        <taxon>Arachnida</taxon>
        <taxon>Acari</taxon>
        <taxon>Acariformes</taxon>
        <taxon>Sarcoptiformes</taxon>
        <taxon>Oribatida</taxon>
        <taxon>Brachypylina</taxon>
        <taxon>Oppioidea</taxon>
        <taxon>Oppiidae</taxon>
        <taxon>Oppiella</taxon>
    </lineage>
</organism>
<dbReference type="InterPro" id="IPR000536">
    <property type="entry name" value="Nucl_hrmn_rcpt_lig-bd"/>
</dbReference>
<dbReference type="EMBL" id="OC915082">
    <property type="protein sequence ID" value="CAD7638538.1"/>
    <property type="molecule type" value="Genomic_DNA"/>
</dbReference>
<dbReference type="GO" id="GO:0008270">
    <property type="term" value="F:zinc ion binding"/>
    <property type="evidence" value="ECO:0007669"/>
    <property type="project" value="UniProtKB-KW"/>
</dbReference>
<evidence type="ECO:0000256" key="1">
    <source>
        <dbReference type="ARBA" id="ARBA00022723"/>
    </source>
</evidence>
<evidence type="ECO:0000256" key="7">
    <source>
        <dbReference type="ARBA" id="ARBA00023170"/>
    </source>
</evidence>
<keyword evidence="6" id="KW-0804">Transcription</keyword>
<dbReference type="SMART" id="SM00430">
    <property type="entry name" value="HOLI"/>
    <property type="match status" value="2"/>
</dbReference>
<feature type="region of interest" description="Disordered" evidence="8">
    <location>
        <begin position="1"/>
        <end position="58"/>
    </location>
</feature>
<keyword evidence="4" id="KW-0805">Transcription regulation</keyword>
<dbReference type="InterPro" id="IPR050234">
    <property type="entry name" value="Nuclear_hormone_rcpt_NR1"/>
</dbReference>
<evidence type="ECO:0000256" key="4">
    <source>
        <dbReference type="ARBA" id="ARBA00023015"/>
    </source>
</evidence>
<dbReference type="EMBL" id="CAJPVJ010000257">
    <property type="protein sequence ID" value="CAG2161849.1"/>
    <property type="molecule type" value="Genomic_DNA"/>
</dbReference>
<feature type="compositionally biased region" description="Basic and acidic residues" evidence="8">
    <location>
        <begin position="1"/>
        <end position="18"/>
    </location>
</feature>
<evidence type="ECO:0000259" key="9">
    <source>
        <dbReference type="PROSITE" id="PS50998"/>
    </source>
</evidence>
<dbReference type="PROSITE" id="PS50998">
    <property type="entry name" value="GLA_2"/>
    <property type="match status" value="1"/>
</dbReference>
<dbReference type="GO" id="GO:0000122">
    <property type="term" value="P:negative regulation of transcription by RNA polymerase II"/>
    <property type="evidence" value="ECO:0007669"/>
    <property type="project" value="TreeGrafter"/>
</dbReference>
<gene>
    <name evidence="11" type="ORF">ONB1V03_LOCUS1450</name>
</gene>
<dbReference type="GO" id="GO:0005509">
    <property type="term" value="F:calcium ion binding"/>
    <property type="evidence" value="ECO:0007669"/>
    <property type="project" value="InterPro"/>
</dbReference>